<evidence type="ECO:0008006" key="4">
    <source>
        <dbReference type="Google" id="ProtNLM"/>
    </source>
</evidence>
<keyword evidence="1" id="KW-0472">Membrane</keyword>
<feature type="transmembrane region" description="Helical" evidence="1">
    <location>
        <begin position="34"/>
        <end position="55"/>
    </location>
</feature>
<keyword evidence="1" id="KW-1133">Transmembrane helix</keyword>
<comment type="caution">
    <text evidence="2">The sequence shown here is derived from an EMBL/GenBank/DDBJ whole genome shotgun (WGS) entry which is preliminary data.</text>
</comment>
<gene>
    <name evidence="2" type="ORF">FJTKL_12815</name>
</gene>
<reference evidence="2 3" key="1">
    <citation type="submission" date="2024-03" db="EMBL/GenBank/DDBJ databases">
        <title>A high-quality draft genome sequence of Diaporthe vaccinii, a causative agent of upright dieback and viscid rot disease in cranberry plants.</title>
        <authorList>
            <person name="Sarrasin M."/>
            <person name="Lang B.F."/>
            <person name="Burger G."/>
        </authorList>
    </citation>
    <scope>NUCLEOTIDE SEQUENCE [LARGE SCALE GENOMIC DNA]</scope>
    <source>
        <strain evidence="2 3">IS7</strain>
    </source>
</reference>
<sequence length="87" mass="9524">MSARLNPLVHYPAATPPAGVTSNFVDPPLKGREIAILDGVFTGLMLLAVLVRIFVRARITKQWGWDDLTCSLAALGSLTKMIIYNKK</sequence>
<evidence type="ECO:0000256" key="1">
    <source>
        <dbReference type="SAM" id="Phobius"/>
    </source>
</evidence>
<organism evidence="2 3">
    <name type="scientific">Diaporthe vaccinii</name>
    <dbReference type="NCBI Taxonomy" id="105482"/>
    <lineage>
        <taxon>Eukaryota</taxon>
        <taxon>Fungi</taxon>
        <taxon>Dikarya</taxon>
        <taxon>Ascomycota</taxon>
        <taxon>Pezizomycotina</taxon>
        <taxon>Sordariomycetes</taxon>
        <taxon>Sordariomycetidae</taxon>
        <taxon>Diaporthales</taxon>
        <taxon>Diaporthaceae</taxon>
        <taxon>Diaporthe</taxon>
        <taxon>Diaporthe eres species complex</taxon>
    </lineage>
</organism>
<proteinExistence type="predicted"/>
<keyword evidence="1" id="KW-0812">Transmembrane</keyword>
<name>A0ABR4F9N9_9PEZI</name>
<accession>A0ABR4F9N9</accession>
<evidence type="ECO:0000313" key="2">
    <source>
        <dbReference type="EMBL" id="KAL2291411.1"/>
    </source>
</evidence>
<protein>
    <recommendedName>
        <fullName evidence="4">Integral membrane protein</fullName>
    </recommendedName>
</protein>
<dbReference type="Proteomes" id="UP001600888">
    <property type="component" value="Unassembled WGS sequence"/>
</dbReference>
<evidence type="ECO:0000313" key="3">
    <source>
        <dbReference type="Proteomes" id="UP001600888"/>
    </source>
</evidence>
<keyword evidence="3" id="KW-1185">Reference proteome</keyword>
<dbReference type="EMBL" id="JBAWTH010000006">
    <property type="protein sequence ID" value="KAL2291411.1"/>
    <property type="molecule type" value="Genomic_DNA"/>
</dbReference>